<dbReference type="RefSeq" id="XP_074201758.1">
    <property type="nucleotide sequence ID" value="XM_074345657.1"/>
</dbReference>
<accession>A0AC58NVE3</accession>
<name>A0AC58NVE3_CAMBA</name>
<evidence type="ECO:0000313" key="2">
    <source>
        <dbReference type="RefSeq" id="XP_074201758.1"/>
    </source>
</evidence>
<keyword evidence="1" id="KW-1185">Reference proteome</keyword>
<proteinExistence type="predicted"/>
<gene>
    <name evidence="2" type="primary">LOC105077728</name>
</gene>
<dbReference type="Proteomes" id="UP001732780">
    <property type="component" value="Chromosome 18"/>
</dbReference>
<reference evidence="2" key="1">
    <citation type="submission" date="2025-08" db="UniProtKB">
        <authorList>
            <consortium name="RefSeq"/>
        </authorList>
    </citation>
    <scope>IDENTIFICATION</scope>
    <source>
        <tissue evidence="2">Blood</tissue>
    </source>
</reference>
<sequence>MRKGGGGLRRSHQILSHIWCLLFPEQQGRTMCQGSFSFKDVAVGFTRKEWQQLNASQKTLYREVMLENYSHLVSVGCQVTKPAVISRLERGQEPWMKEEEMLRWSSPEVLQVDTQRDRQQEHQGKLLKQAALPDKKKLTPREHSEGNTVEKNTCPDTNVVPSNQQVPKCESCGSTLPRNVDITPNAYLARRRFEYDGQGNLFLYSKLETPHSEGQPRECNQCRKALSSDKALDANQGTNSKPHKCTKCGRGFSHKSELIAHQRVHRDEKPDGCDEQGNSLREGRVSLNRGRGGHTEEKPGGTSKGGKKLPQKTSLSLPEAVLAGEKPYKCSECEKIFSHKSRLIEHHRSHTGEKPYGCKECGKSFSRKSCLIIHHRIHTGEKPYGCSECGKAFFQKSHLILHRRTHTGEKPYACSECGKAFSQNSCLIIHRRTHLGKKPYECSDCGKTFSQKANLIRHHRIHTREKLYG</sequence>
<evidence type="ECO:0000313" key="1">
    <source>
        <dbReference type="Proteomes" id="UP001732780"/>
    </source>
</evidence>
<organism evidence="1 2">
    <name type="scientific">Camelus bactrianus</name>
    <name type="common">Bactrian camel</name>
    <dbReference type="NCBI Taxonomy" id="9837"/>
    <lineage>
        <taxon>Eukaryota</taxon>
        <taxon>Metazoa</taxon>
        <taxon>Chordata</taxon>
        <taxon>Craniata</taxon>
        <taxon>Vertebrata</taxon>
        <taxon>Euteleostomi</taxon>
        <taxon>Mammalia</taxon>
        <taxon>Eutheria</taxon>
        <taxon>Laurasiatheria</taxon>
        <taxon>Artiodactyla</taxon>
        <taxon>Tylopoda</taxon>
        <taxon>Camelidae</taxon>
        <taxon>Camelus</taxon>
    </lineage>
</organism>
<protein>
    <submittedName>
        <fullName evidence="2">Zinc finger protein 658-like isoform X1</fullName>
    </submittedName>
</protein>